<dbReference type="Proteomes" id="UP000217209">
    <property type="component" value="Chromosome"/>
</dbReference>
<keyword evidence="1" id="KW-0812">Transmembrane</keyword>
<evidence type="ECO:0000313" key="3">
    <source>
        <dbReference type="Proteomes" id="UP000217209"/>
    </source>
</evidence>
<feature type="transmembrane region" description="Helical" evidence="1">
    <location>
        <begin position="106"/>
        <end position="123"/>
    </location>
</feature>
<keyword evidence="1" id="KW-0472">Membrane</keyword>
<dbReference type="KEGG" id="cgv:CGLAU_10055"/>
<sequence length="153" mass="16837">MLSKPESVTLADMESNNVTPEEARVALESVDGIAQSVKRSPTPLWAYALVSSLFGFTVAMTILEWKYWWVAFILMIVVSVALAMYERNRAVRPSMKQPLQEDPQPNWVAAVAPVAILPLIWLVPEGSTVGAAIAGVVTAVVFTAILYYEGKRR</sequence>
<keyword evidence="1" id="KW-1133">Transmembrane helix</keyword>
<organism evidence="2 3">
    <name type="scientific">Corynebacterium glaucum</name>
    <dbReference type="NCBI Taxonomy" id="187491"/>
    <lineage>
        <taxon>Bacteria</taxon>
        <taxon>Bacillati</taxon>
        <taxon>Actinomycetota</taxon>
        <taxon>Actinomycetes</taxon>
        <taxon>Mycobacteriales</taxon>
        <taxon>Corynebacteriaceae</taxon>
        <taxon>Corynebacterium</taxon>
    </lineage>
</organism>
<accession>A0A1Q2HYR2</accession>
<keyword evidence="3" id="KW-1185">Reference proteome</keyword>
<dbReference type="EMBL" id="CP019688">
    <property type="protein sequence ID" value="AQQ15959.1"/>
    <property type="molecule type" value="Genomic_DNA"/>
</dbReference>
<evidence type="ECO:0000313" key="2">
    <source>
        <dbReference type="EMBL" id="AQQ15959.1"/>
    </source>
</evidence>
<dbReference type="AlphaFoldDB" id="A0A1Q2HYR2"/>
<proteinExistence type="predicted"/>
<feature type="transmembrane region" description="Helical" evidence="1">
    <location>
        <begin position="129"/>
        <end position="148"/>
    </location>
</feature>
<evidence type="ECO:0000256" key="1">
    <source>
        <dbReference type="SAM" id="Phobius"/>
    </source>
</evidence>
<protein>
    <submittedName>
        <fullName evidence="2">Uncharacterized protein</fullName>
    </submittedName>
</protein>
<gene>
    <name evidence="2" type="ORF">CGLAU_10055</name>
</gene>
<reference evidence="2 3" key="1">
    <citation type="submission" date="2016-12" db="EMBL/GenBank/DDBJ databases">
        <authorList>
            <person name="Song W.-J."/>
            <person name="Kurnit D.M."/>
        </authorList>
    </citation>
    <scope>NUCLEOTIDE SEQUENCE [LARGE SCALE GENOMIC DNA]</scope>
    <source>
        <strain evidence="2 3">DSM 30827</strain>
    </source>
</reference>
<feature type="transmembrane region" description="Helical" evidence="1">
    <location>
        <begin position="68"/>
        <end position="85"/>
    </location>
</feature>
<feature type="transmembrane region" description="Helical" evidence="1">
    <location>
        <begin position="44"/>
        <end position="62"/>
    </location>
</feature>
<name>A0A1Q2HYR2_9CORY</name>